<evidence type="ECO:0000313" key="4">
    <source>
        <dbReference type="Proteomes" id="UP000232122"/>
    </source>
</evidence>
<dbReference type="PROSITE" id="PS00906">
    <property type="entry name" value="UROD_1"/>
    <property type="match status" value="1"/>
</dbReference>
<dbReference type="EMBL" id="NPEF02000013">
    <property type="protein sequence ID" value="MDV6236383.1"/>
    <property type="molecule type" value="Genomic_DNA"/>
</dbReference>
<dbReference type="PANTHER" id="PTHR21091:SF169">
    <property type="entry name" value="UROPORPHYRINOGEN DECARBOXYLASE"/>
    <property type="match status" value="1"/>
</dbReference>
<dbReference type="PANTHER" id="PTHR21091">
    <property type="entry name" value="METHYLTETRAHYDROFOLATE:HOMOCYSTEINE METHYLTRANSFERASE RELATED"/>
    <property type="match status" value="1"/>
</dbReference>
<dbReference type="RefSeq" id="WP_100746141.1">
    <property type="nucleotide sequence ID" value="NZ_NPEF02000013.1"/>
</dbReference>
<dbReference type="Gene3D" id="3.20.20.210">
    <property type="match status" value="1"/>
</dbReference>
<dbReference type="GO" id="GO:0005829">
    <property type="term" value="C:cytosol"/>
    <property type="evidence" value="ECO:0007669"/>
    <property type="project" value="TreeGrafter"/>
</dbReference>
<dbReference type="AlphaFoldDB" id="A0A2N0BC49"/>
<gene>
    <name evidence="2" type="ORF">CH379_012175</name>
    <name evidence="3" type="ORF">CH379_04300</name>
</gene>
<reference evidence="2" key="3">
    <citation type="submission" date="2023-10" db="EMBL/GenBank/DDBJ databases">
        <authorList>
            <person name="Picardeau M."/>
            <person name="Thibeaux R."/>
        </authorList>
    </citation>
    <scope>NUCLEOTIDE SEQUENCE</scope>
    <source>
        <strain evidence="2">ATI7-C-A5</strain>
    </source>
</reference>
<evidence type="ECO:0000313" key="3">
    <source>
        <dbReference type="EMBL" id="PJZ94128.1"/>
    </source>
</evidence>
<dbReference type="OrthoDB" id="9806656at2"/>
<proteinExistence type="predicted"/>
<dbReference type="InterPro" id="IPR038071">
    <property type="entry name" value="UROD/MetE-like_sf"/>
</dbReference>
<dbReference type="GO" id="GO:0004853">
    <property type="term" value="F:uroporphyrinogen decarboxylase activity"/>
    <property type="evidence" value="ECO:0007669"/>
    <property type="project" value="InterPro"/>
</dbReference>
<reference evidence="3" key="1">
    <citation type="submission" date="2017-07" db="EMBL/GenBank/DDBJ databases">
        <title>Leptospira spp. isolated from tropical soils.</title>
        <authorList>
            <person name="Thibeaux R."/>
            <person name="Iraola G."/>
            <person name="Ferres I."/>
            <person name="Bierque E."/>
            <person name="Girault D."/>
            <person name="Soupe-Gilbert M.-E."/>
            <person name="Picardeau M."/>
            <person name="Goarant C."/>
        </authorList>
    </citation>
    <scope>NUCLEOTIDE SEQUENCE [LARGE SCALE GENOMIC DNA]</scope>
    <source>
        <strain evidence="3">ATI7-C-A5</strain>
    </source>
</reference>
<organism evidence="3">
    <name type="scientific">Leptospira ellisii</name>
    <dbReference type="NCBI Taxonomy" id="2023197"/>
    <lineage>
        <taxon>Bacteria</taxon>
        <taxon>Pseudomonadati</taxon>
        <taxon>Spirochaetota</taxon>
        <taxon>Spirochaetia</taxon>
        <taxon>Leptospirales</taxon>
        <taxon>Leptospiraceae</taxon>
        <taxon>Leptospira</taxon>
    </lineage>
</organism>
<dbReference type="Pfam" id="PF01208">
    <property type="entry name" value="URO-D"/>
    <property type="match status" value="1"/>
</dbReference>
<accession>A0A2N0BNE3</accession>
<feature type="domain" description="Uroporphyrinogen decarboxylase (URO-D)" evidence="1">
    <location>
        <begin position="19"/>
        <end position="28"/>
    </location>
</feature>
<keyword evidence="4" id="KW-1185">Reference proteome</keyword>
<dbReference type="InterPro" id="IPR000257">
    <property type="entry name" value="Uroporphyrinogen_deCOase"/>
</dbReference>
<dbReference type="Proteomes" id="UP000232122">
    <property type="component" value="Unassembled WGS sequence"/>
</dbReference>
<evidence type="ECO:0000259" key="1">
    <source>
        <dbReference type="PROSITE" id="PS00906"/>
    </source>
</evidence>
<name>A0A2N0BC49_9LEPT</name>
<accession>A0A2N0BC49</accession>
<reference evidence="2 4" key="2">
    <citation type="journal article" date="2018" name="Microb. Genom.">
        <title>Deciphering the unexplored Leptospira diversity from soils uncovers genomic evolution to virulence.</title>
        <authorList>
            <person name="Thibeaux R."/>
            <person name="Iraola G."/>
            <person name="Ferres I."/>
            <person name="Bierque E."/>
            <person name="Girault D."/>
            <person name="Soupe-Gilbert M.E."/>
            <person name="Picardeau M."/>
            <person name="Goarant C."/>
        </authorList>
    </citation>
    <scope>NUCLEOTIDE SEQUENCE [LARGE SCALE GENOMIC DNA]</scope>
    <source>
        <strain evidence="2 4">ATI7-C-A5</strain>
    </source>
</reference>
<evidence type="ECO:0000313" key="2">
    <source>
        <dbReference type="EMBL" id="MDV6236383.1"/>
    </source>
</evidence>
<protein>
    <submittedName>
        <fullName evidence="2 3">Uroporphyrinogen decarboxylase</fullName>
    </submittedName>
</protein>
<dbReference type="GO" id="GO:0006783">
    <property type="term" value="P:heme biosynthetic process"/>
    <property type="evidence" value="ECO:0007669"/>
    <property type="project" value="TreeGrafter"/>
</dbReference>
<dbReference type="SUPFAM" id="SSF51726">
    <property type="entry name" value="UROD/MetE-like"/>
    <property type="match status" value="1"/>
</dbReference>
<sequence length="340" mass="38601">MSNRRYDNALRGIAQKIPPVWMMRQAGRYHKHYQALRQKHSFEDLCKIPELAAEVALGPVDEFDFDAAILFSDILFPLEALGMGLEYTDSGPRLGFAISDEAALRRLRPAEDSISFMEFQKRAMQFTRERIPKEKSLIGFVGGPWTLFTYAVSGKHEGNLSLPKTLTKVREKFLETIVQFLKGNIRLQLEGGADVILVFDTAGGDLSPDLFREIVLPGIETLAKTFPGRIGYYGRGTASPHFETLRGVSELAGFGFDHRWDLREVMKVEKRMIQGNFDQALLFMEKDEFKKTLMRFLAPFSELPPEERVGWVCGLGHGVMPKTPEANVKTFVETVRETFR</sequence>
<dbReference type="EMBL" id="NPEF01000027">
    <property type="protein sequence ID" value="PJZ94128.1"/>
    <property type="molecule type" value="Genomic_DNA"/>
</dbReference>
<comment type="caution">
    <text evidence="3">The sequence shown here is derived from an EMBL/GenBank/DDBJ whole genome shotgun (WGS) entry which is preliminary data.</text>
</comment>